<accession>A0A1I7URV1</accession>
<name>A0A1I7URV1_9PELO</name>
<dbReference type="AlphaFoldDB" id="A0A1I7URV1"/>
<reference evidence="3" key="1">
    <citation type="submission" date="2016-11" db="UniProtKB">
        <authorList>
            <consortium name="WormBaseParasite"/>
        </authorList>
    </citation>
    <scope>IDENTIFICATION</scope>
</reference>
<feature type="compositionally biased region" description="Basic and acidic residues" evidence="1">
    <location>
        <begin position="123"/>
        <end position="158"/>
    </location>
</feature>
<sequence>MICTNDCKRKKEERKIRCESRKLSFQERRGELCEVCSGWYKEPTEEEIEERRIRREEIEAAWIAIHEERKRALPDSVYNGMSSRTKENFKSAFEKARRQMPTDSLEEVREKAIGYMRRRERQEIRKLRGERTSSHLKAPHSDEPRNSIEARHRDRMDRQSNQICYNAGRSPIYQALPSTSSRHRSNAGRSSTSQIFPSTSTKYEIPVITLE</sequence>
<proteinExistence type="predicted"/>
<evidence type="ECO:0000313" key="3">
    <source>
        <dbReference type="WBParaSite" id="Csp11.Scaffold630.g18718.t1"/>
    </source>
</evidence>
<protein>
    <submittedName>
        <fullName evidence="3">Uncharacterized protein</fullName>
    </submittedName>
</protein>
<feature type="region of interest" description="Disordered" evidence="1">
    <location>
        <begin position="123"/>
        <end position="197"/>
    </location>
</feature>
<keyword evidence="2" id="KW-1185">Reference proteome</keyword>
<feature type="compositionally biased region" description="Polar residues" evidence="1">
    <location>
        <begin position="187"/>
        <end position="197"/>
    </location>
</feature>
<dbReference type="Proteomes" id="UP000095282">
    <property type="component" value="Unplaced"/>
</dbReference>
<evidence type="ECO:0000256" key="1">
    <source>
        <dbReference type="SAM" id="MobiDB-lite"/>
    </source>
</evidence>
<organism evidence="2 3">
    <name type="scientific">Caenorhabditis tropicalis</name>
    <dbReference type="NCBI Taxonomy" id="1561998"/>
    <lineage>
        <taxon>Eukaryota</taxon>
        <taxon>Metazoa</taxon>
        <taxon>Ecdysozoa</taxon>
        <taxon>Nematoda</taxon>
        <taxon>Chromadorea</taxon>
        <taxon>Rhabditida</taxon>
        <taxon>Rhabditina</taxon>
        <taxon>Rhabditomorpha</taxon>
        <taxon>Rhabditoidea</taxon>
        <taxon>Rhabditidae</taxon>
        <taxon>Peloderinae</taxon>
        <taxon>Caenorhabditis</taxon>
    </lineage>
</organism>
<evidence type="ECO:0000313" key="2">
    <source>
        <dbReference type="Proteomes" id="UP000095282"/>
    </source>
</evidence>
<dbReference type="WBParaSite" id="Csp11.Scaffold630.g18718.t1">
    <property type="protein sequence ID" value="Csp11.Scaffold630.g18718.t1"/>
    <property type="gene ID" value="Csp11.Scaffold630.g18718"/>
</dbReference>